<dbReference type="PANTHER" id="PTHR43709:SF2">
    <property type="entry name" value="DUF453 DOMAIN PROTEIN (AFU_ORTHOLOGUE AFUA_6G00360)"/>
    <property type="match status" value="1"/>
</dbReference>
<keyword evidence="4" id="KW-1185">Reference proteome</keyword>
<protein>
    <submittedName>
        <fullName evidence="3">PrpF protein</fullName>
    </submittedName>
</protein>
<evidence type="ECO:0000256" key="2">
    <source>
        <dbReference type="ARBA" id="ARBA00023235"/>
    </source>
</evidence>
<proteinExistence type="inferred from homology"/>
<comment type="caution">
    <text evidence="3">The sequence shown here is derived from an EMBL/GenBank/DDBJ whole genome shotgun (WGS) entry which is preliminary data.</text>
</comment>
<evidence type="ECO:0000313" key="4">
    <source>
        <dbReference type="Proteomes" id="UP001139179"/>
    </source>
</evidence>
<sequence>MTQFSIPCSVYRGGTSRGLFFHKRDLPGDMEKMNRIFLSGIDAYNLSQIDGLGSGTSHTSKVVVIAPSSAAEVDIDYTFFQIGIGREVVDDNGTCGNLMAAVGAFAVNEKLISVSDHQQHADVVVYNTNMKKKIGIRVPVQNGEAKVNGDFLMPGLVNEGAAYQVNILTPGGGKTGRTLPLGEIFTMEKPNWEKSYELTFVDAVNPFIYVRSEDLGIRGTENNQELSADTNVMERLEAIRSEAAVQSGMVATVEEARQKSPAVPKIAFVAEPHDYFTAAKKRIKREDVDIVARMISMERVHRTFAGSGLLNLAAAVLLPGTLPNRLSRFYQRAEKGEKIIRIGHAEGIVEVRAALTEDLTDIAYVGLTRTARKIMKGELFIPVK</sequence>
<reference evidence="3" key="1">
    <citation type="submission" date="2022-05" db="EMBL/GenBank/DDBJ databases">
        <title>Comparative Genomics of Spacecraft Associated Microbes.</title>
        <authorList>
            <person name="Tran M.T."/>
            <person name="Wright A."/>
            <person name="Seuylemezian A."/>
            <person name="Eisen J."/>
            <person name="Coil D."/>
        </authorList>
    </citation>
    <scope>NUCLEOTIDE SEQUENCE</scope>
    <source>
        <strain evidence="3">214.1.1</strain>
    </source>
</reference>
<evidence type="ECO:0000313" key="3">
    <source>
        <dbReference type="EMBL" id="MCM3714187.1"/>
    </source>
</evidence>
<dbReference type="AlphaFoldDB" id="A0A9X2IP81"/>
<gene>
    <name evidence="3" type="ORF">M3202_08820</name>
</gene>
<keyword evidence="2" id="KW-0413">Isomerase</keyword>
<dbReference type="Proteomes" id="UP001139179">
    <property type="component" value="Unassembled WGS sequence"/>
</dbReference>
<dbReference type="SUPFAM" id="SSF54506">
    <property type="entry name" value="Diaminopimelate epimerase-like"/>
    <property type="match status" value="2"/>
</dbReference>
<accession>A0A9X2IP81</accession>
<dbReference type="RefSeq" id="WP_251222981.1">
    <property type="nucleotide sequence ID" value="NZ_JAMBOL010000006.1"/>
</dbReference>
<organism evidence="3 4">
    <name type="scientific">Halalkalibacter oceani</name>
    <dbReference type="NCBI Taxonomy" id="1653776"/>
    <lineage>
        <taxon>Bacteria</taxon>
        <taxon>Bacillati</taxon>
        <taxon>Bacillota</taxon>
        <taxon>Bacilli</taxon>
        <taxon>Bacillales</taxon>
        <taxon>Bacillaceae</taxon>
        <taxon>Halalkalibacter</taxon>
    </lineage>
</organism>
<comment type="similarity">
    <text evidence="1">Belongs to the PrpF family.</text>
</comment>
<evidence type="ECO:0000256" key="1">
    <source>
        <dbReference type="ARBA" id="ARBA00007673"/>
    </source>
</evidence>
<dbReference type="InterPro" id="IPR007400">
    <property type="entry name" value="PrpF-like"/>
</dbReference>
<dbReference type="Gene3D" id="3.10.310.10">
    <property type="entry name" value="Diaminopimelate Epimerase, Chain A, domain 1"/>
    <property type="match status" value="2"/>
</dbReference>
<dbReference type="Pfam" id="PF04303">
    <property type="entry name" value="PrpF"/>
    <property type="match status" value="1"/>
</dbReference>
<dbReference type="PANTHER" id="PTHR43709">
    <property type="entry name" value="ACONITATE ISOMERASE-RELATED"/>
    <property type="match status" value="1"/>
</dbReference>
<name>A0A9X2IP81_9BACI</name>
<dbReference type="GO" id="GO:0016853">
    <property type="term" value="F:isomerase activity"/>
    <property type="evidence" value="ECO:0007669"/>
    <property type="project" value="UniProtKB-KW"/>
</dbReference>
<dbReference type="EMBL" id="JAMBOL010000006">
    <property type="protein sequence ID" value="MCM3714187.1"/>
    <property type="molecule type" value="Genomic_DNA"/>
</dbReference>